<reference evidence="1" key="1">
    <citation type="submission" date="2018-01" db="EMBL/GenBank/DDBJ databases">
        <title>An insight into the sialome of Amazonian anophelines.</title>
        <authorList>
            <person name="Ribeiro J.M."/>
            <person name="Scarpassa V."/>
            <person name="Calvo E."/>
        </authorList>
    </citation>
    <scope>NUCLEOTIDE SEQUENCE</scope>
    <source>
        <tissue evidence="1">Salivary glands</tissue>
    </source>
</reference>
<name>A0A2M4C9M3_9DIPT</name>
<organism evidence="1">
    <name type="scientific">Anopheles marajoara</name>
    <dbReference type="NCBI Taxonomy" id="58244"/>
    <lineage>
        <taxon>Eukaryota</taxon>
        <taxon>Metazoa</taxon>
        <taxon>Ecdysozoa</taxon>
        <taxon>Arthropoda</taxon>
        <taxon>Hexapoda</taxon>
        <taxon>Insecta</taxon>
        <taxon>Pterygota</taxon>
        <taxon>Neoptera</taxon>
        <taxon>Endopterygota</taxon>
        <taxon>Diptera</taxon>
        <taxon>Nematocera</taxon>
        <taxon>Culicoidea</taxon>
        <taxon>Culicidae</taxon>
        <taxon>Anophelinae</taxon>
        <taxon>Anopheles</taxon>
    </lineage>
</organism>
<evidence type="ECO:0000313" key="1">
    <source>
        <dbReference type="EMBL" id="MBW61668.1"/>
    </source>
</evidence>
<dbReference type="EMBL" id="GGFJ01012527">
    <property type="protein sequence ID" value="MBW61668.1"/>
    <property type="molecule type" value="Transcribed_RNA"/>
</dbReference>
<sequence length="101" mass="11982">MLSFSLSLYSLLSPSFYLLRVRFVFFSLPRLYAYLNDVRLRFALLIHRHTHHHHTYSIFGLNTLNHLGFSCIFHLLCSSSFPFLFFPSSAFCFFVEFSLLF</sequence>
<proteinExistence type="predicted"/>
<dbReference type="AlphaFoldDB" id="A0A2M4C9M3"/>
<protein>
    <submittedName>
        <fullName evidence="1">Putative secreted protein</fullName>
    </submittedName>
</protein>
<accession>A0A2M4C9M3</accession>